<dbReference type="SUPFAM" id="SSF53756">
    <property type="entry name" value="UDP-Glycosyltransferase/glycogen phosphorylase"/>
    <property type="match status" value="1"/>
</dbReference>
<evidence type="ECO:0000256" key="5">
    <source>
        <dbReference type="ARBA" id="ARBA00022824"/>
    </source>
</evidence>
<keyword evidence="4" id="KW-0808">Transferase</keyword>
<proteinExistence type="inferred from homology"/>
<name>A0ABX4XC33_VIBAL</name>
<evidence type="ECO:0000256" key="2">
    <source>
        <dbReference type="ARBA" id="ARBA00006962"/>
    </source>
</evidence>
<comment type="caution">
    <text evidence="7">The sequence shown here is derived from an EMBL/GenBank/DDBJ whole genome shotgun (WGS) entry which is preliminary data.</text>
</comment>
<evidence type="ECO:0000256" key="4">
    <source>
        <dbReference type="ARBA" id="ARBA00022679"/>
    </source>
</evidence>
<comment type="subcellular location">
    <subcellularLocation>
        <location evidence="1">Endoplasmic reticulum</location>
    </subcellularLocation>
</comment>
<dbReference type="InterPro" id="IPR007235">
    <property type="entry name" value="Glyco_trans_28_C"/>
</dbReference>
<dbReference type="InterPro" id="IPR048097">
    <property type="entry name" value="Cps14G-like"/>
</dbReference>
<keyword evidence="5" id="KW-0256">Endoplasmic reticulum</keyword>
<comment type="similarity">
    <text evidence="2">Belongs to the glycosyltransferase 28 family.</text>
</comment>
<gene>
    <name evidence="7" type="ORF">AL553_004285</name>
</gene>
<dbReference type="Pfam" id="PF04101">
    <property type="entry name" value="Glyco_tran_28_C"/>
    <property type="match status" value="1"/>
</dbReference>
<keyword evidence="8" id="KW-1185">Reference proteome</keyword>
<accession>A0ABX4XC33</accession>
<dbReference type="NCBIfam" id="NF041548">
    <property type="entry name" value="PssE"/>
    <property type="match status" value="1"/>
</dbReference>
<dbReference type="PANTHER" id="PTHR12867">
    <property type="entry name" value="GLYCOSYL TRANSFERASE-RELATED"/>
    <property type="match status" value="1"/>
</dbReference>
<evidence type="ECO:0000256" key="1">
    <source>
        <dbReference type="ARBA" id="ARBA00004240"/>
    </source>
</evidence>
<reference evidence="7" key="1">
    <citation type="submission" date="2017-12" db="EMBL/GenBank/DDBJ databases">
        <title>FDA dAtabase for Regulatory Grade micrObial Sequences (FDA-ARGOS): Supporting development and validation of Infectious Disease Dx tests.</title>
        <authorList>
            <person name="Hoffmann M."/>
            <person name="Allard M."/>
            <person name="Evans P."/>
            <person name="Brown E."/>
            <person name="Tallon L.J."/>
            <person name="Sadzewicz L."/>
            <person name="Sengamalay N."/>
            <person name="Ott S."/>
            <person name="Godinez A."/>
            <person name="Nagaraj S."/>
            <person name="Vavikolanu K."/>
            <person name="Aluvathingal J."/>
            <person name="Nadendla S."/>
            <person name="Hobson J."/>
            <person name="Sichtig H."/>
        </authorList>
    </citation>
    <scope>NUCLEOTIDE SEQUENCE [LARGE SCALE GENOMIC DNA]</scope>
    <source>
        <strain evidence="7">FDAARGOS_97</strain>
    </source>
</reference>
<dbReference type="PANTHER" id="PTHR12867:SF6">
    <property type="entry name" value="N-ACETYLGLUCOSAMINYLDIPHOSPHODOLICHOL N-ACETYLGLUCOSAMINYLTRANSFERASE"/>
    <property type="match status" value="1"/>
</dbReference>
<feature type="domain" description="Glycosyl transferase family 28 C-terminal" evidence="6">
    <location>
        <begin position="19"/>
        <end position="155"/>
    </location>
</feature>
<dbReference type="EMBL" id="LOSN02000001">
    <property type="protein sequence ID" value="PNP25707.1"/>
    <property type="molecule type" value="Genomic_DNA"/>
</dbReference>
<sequence>MNHYLNYTRGLNIVEGFNIFVTVGTTPFPSLVEHCKDIIVRNNWKAVIQAPGYDANNNVQSIEFNSFVSDINELYNTADLVICHAGAGTCYKLAELGKRFIVVPNLERSDKHQLDLAGYFDKKNYAVVCYDLLELKSAINKTISNSWNPSKYNKEEFFSTDEIISKLV</sequence>
<evidence type="ECO:0000256" key="3">
    <source>
        <dbReference type="ARBA" id="ARBA00022676"/>
    </source>
</evidence>
<dbReference type="Gene3D" id="3.40.50.2000">
    <property type="entry name" value="Glycogen Phosphorylase B"/>
    <property type="match status" value="1"/>
</dbReference>
<evidence type="ECO:0000313" key="8">
    <source>
        <dbReference type="Proteomes" id="UP000054316"/>
    </source>
</evidence>
<dbReference type="Proteomes" id="UP000054316">
    <property type="component" value="Unassembled WGS sequence"/>
</dbReference>
<organism evidence="7 8">
    <name type="scientific">Vibrio alginolyticus</name>
    <dbReference type="NCBI Taxonomy" id="663"/>
    <lineage>
        <taxon>Bacteria</taxon>
        <taxon>Pseudomonadati</taxon>
        <taxon>Pseudomonadota</taxon>
        <taxon>Gammaproteobacteria</taxon>
        <taxon>Vibrionales</taxon>
        <taxon>Vibrionaceae</taxon>
        <taxon>Vibrio</taxon>
    </lineage>
</organism>
<dbReference type="InterPro" id="IPR039042">
    <property type="entry name" value="Alg13-like"/>
</dbReference>
<evidence type="ECO:0000259" key="6">
    <source>
        <dbReference type="Pfam" id="PF04101"/>
    </source>
</evidence>
<protein>
    <recommendedName>
        <fullName evidence="6">Glycosyl transferase family 28 C-terminal domain-containing protein</fullName>
    </recommendedName>
</protein>
<keyword evidence="3" id="KW-0328">Glycosyltransferase</keyword>
<evidence type="ECO:0000313" key="7">
    <source>
        <dbReference type="EMBL" id="PNP25707.1"/>
    </source>
</evidence>